<dbReference type="PANTHER" id="PTHR42939:SF1">
    <property type="entry name" value="ABC TRANSPORTER ATP-BINDING PROTEIN ALBC-RELATED"/>
    <property type="match status" value="1"/>
</dbReference>
<keyword evidence="1" id="KW-0813">Transport</keyword>
<dbReference type="GO" id="GO:0005524">
    <property type="term" value="F:ATP binding"/>
    <property type="evidence" value="ECO:0007669"/>
    <property type="project" value="UniProtKB-KW"/>
</dbReference>
<dbReference type="PROSITE" id="PS50893">
    <property type="entry name" value="ABC_TRANSPORTER_2"/>
    <property type="match status" value="1"/>
</dbReference>
<dbReference type="PANTHER" id="PTHR42939">
    <property type="entry name" value="ABC TRANSPORTER ATP-BINDING PROTEIN ALBC-RELATED"/>
    <property type="match status" value="1"/>
</dbReference>
<keyword evidence="7" id="KW-1185">Reference proteome</keyword>
<gene>
    <name evidence="6" type="ORF">HHM13_06070</name>
    <name evidence="5" type="ORF">HHM24_01140</name>
</gene>
<dbReference type="SMART" id="SM00382">
    <property type="entry name" value="AAA"/>
    <property type="match status" value="1"/>
</dbReference>
<dbReference type="Proteomes" id="UP000538955">
    <property type="component" value="Unassembled WGS sequence"/>
</dbReference>
<feature type="domain" description="ABC transporter" evidence="4">
    <location>
        <begin position="6"/>
        <end position="221"/>
    </location>
</feature>
<protein>
    <submittedName>
        <fullName evidence="6">ABC transporter ATP-binding protein</fullName>
    </submittedName>
</protein>
<evidence type="ECO:0000256" key="1">
    <source>
        <dbReference type="ARBA" id="ARBA00022448"/>
    </source>
</evidence>
<evidence type="ECO:0000256" key="3">
    <source>
        <dbReference type="ARBA" id="ARBA00022840"/>
    </source>
</evidence>
<dbReference type="RefSeq" id="WP_023350283.1">
    <property type="nucleotide sequence ID" value="NZ_CBCPJN010000001.1"/>
</dbReference>
<keyword evidence="2" id="KW-0547">Nucleotide-binding</keyword>
<sequence length="276" mass="31960">MSYNIIEGHHITKKINNHMIIHNINFNIPKNSITLIEGHNGSGKSITLKIITGLINHYEGSLFISGSVSYAIDVFPGNLNLTIREYLRFLSKFNSYKQSRKQVHYFIEHLNLTPFLNRKLKDCSKGTKQKVNIIQCLTKSADIYILDEPFSGLDQETTDFLLKYLAELKLSATVIMTSHEFHHHNHIITHTLNIETGKFRNLKVENNLSNTAAKVIVINYDSNITKRLTNYKNITNIYTENNKVYIKTHQQHLNELLMQLITHQCEIIEIKDVNHF</sequence>
<evidence type="ECO:0000313" key="8">
    <source>
        <dbReference type="Proteomes" id="UP000550736"/>
    </source>
</evidence>
<reference evidence="7 8" key="1">
    <citation type="submission" date="2020-04" db="EMBL/GenBank/DDBJ databases">
        <title>The Epidemiology and Molecular Characteristics of Linezolid-Resistant Staphylococcus capitis in Huashan Hospital, Shanghai.</title>
        <authorList>
            <person name="Ding L."/>
            <person name="Li P."/>
            <person name="Yang Y."/>
            <person name="Lin D."/>
            <person name="Xu X."/>
        </authorList>
    </citation>
    <scope>NUCLEOTIDE SEQUENCE [LARGE SCALE GENOMIC DNA]</scope>
    <source>
        <strain evidence="6 8">12-86</strain>
        <strain evidence="5 7">17-84</strain>
    </source>
</reference>
<dbReference type="InterPro" id="IPR051782">
    <property type="entry name" value="ABC_Transporter_VariousFunc"/>
</dbReference>
<dbReference type="InterPro" id="IPR027417">
    <property type="entry name" value="P-loop_NTPase"/>
</dbReference>
<organism evidence="6 8">
    <name type="scientific">Staphylococcus capitis</name>
    <dbReference type="NCBI Taxonomy" id="29388"/>
    <lineage>
        <taxon>Bacteria</taxon>
        <taxon>Bacillati</taxon>
        <taxon>Bacillota</taxon>
        <taxon>Bacilli</taxon>
        <taxon>Bacillales</taxon>
        <taxon>Staphylococcaceae</taxon>
        <taxon>Staphylococcus</taxon>
    </lineage>
</organism>
<dbReference type="Pfam" id="PF00005">
    <property type="entry name" value="ABC_tran"/>
    <property type="match status" value="1"/>
</dbReference>
<dbReference type="Proteomes" id="UP000550736">
    <property type="component" value="Unassembled WGS sequence"/>
</dbReference>
<dbReference type="EMBL" id="JABBMI010000001">
    <property type="protein sequence ID" value="NMK53354.1"/>
    <property type="molecule type" value="Genomic_DNA"/>
</dbReference>
<name>A0A7X9W8D2_STACP</name>
<evidence type="ECO:0000313" key="7">
    <source>
        <dbReference type="Proteomes" id="UP000538955"/>
    </source>
</evidence>
<keyword evidence="3 6" id="KW-0067">ATP-binding</keyword>
<evidence type="ECO:0000259" key="4">
    <source>
        <dbReference type="PROSITE" id="PS50893"/>
    </source>
</evidence>
<evidence type="ECO:0000256" key="2">
    <source>
        <dbReference type="ARBA" id="ARBA00022741"/>
    </source>
</evidence>
<dbReference type="GO" id="GO:0016887">
    <property type="term" value="F:ATP hydrolysis activity"/>
    <property type="evidence" value="ECO:0007669"/>
    <property type="project" value="InterPro"/>
</dbReference>
<evidence type="ECO:0000313" key="6">
    <source>
        <dbReference type="EMBL" id="NMK97659.1"/>
    </source>
</evidence>
<dbReference type="InterPro" id="IPR003439">
    <property type="entry name" value="ABC_transporter-like_ATP-bd"/>
</dbReference>
<dbReference type="EMBL" id="JABBLX010000012">
    <property type="protein sequence ID" value="NMK97659.1"/>
    <property type="molecule type" value="Genomic_DNA"/>
</dbReference>
<proteinExistence type="predicted"/>
<dbReference type="Gene3D" id="3.40.50.300">
    <property type="entry name" value="P-loop containing nucleotide triphosphate hydrolases"/>
    <property type="match status" value="1"/>
</dbReference>
<evidence type="ECO:0000313" key="5">
    <source>
        <dbReference type="EMBL" id="NMK53354.1"/>
    </source>
</evidence>
<comment type="caution">
    <text evidence="6">The sequence shown here is derived from an EMBL/GenBank/DDBJ whole genome shotgun (WGS) entry which is preliminary data.</text>
</comment>
<dbReference type="AlphaFoldDB" id="A0A7X9W8D2"/>
<dbReference type="InterPro" id="IPR003593">
    <property type="entry name" value="AAA+_ATPase"/>
</dbReference>
<dbReference type="SUPFAM" id="SSF52540">
    <property type="entry name" value="P-loop containing nucleoside triphosphate hydrolases"/>
    <property type="match status" value="1"/>
</dbReference>
<accession>A0A7X9W8D2</accession>